<keyword evidence="7 8" id="KW-0472">Membrane</keyword>
<organism evidence="9 10">
    <name type="scientific">Kyrpidia tusciae (strain DSM 2912 / NBRC 15312 / T2)</name>
    <name type="common">Bacillus tusciae</name>
    <dbReference type="NCBI Taxonomy" id="562970"/>
    <lineage>
        <taxon>Bacteria</taxon>
        <taxon>Bacillati</taxon>
        <taxon>Bacillota</taxon>
        <taxon>Bacilli</taxon>
        <taxon>Bacillales</taxon>
        <taxon>Alicyclobacillaceae</taxon>
        <taxon>Kyrpidia</taxon>
    </lineage>
</organism>
<evidence type="ECO:0000256" key="2">
    <source>
        <dbReference type="ARBA" id="ARBA00007998"/>
    </source>
</evidence>
<accession>D5WR67</accession>
<evidence type="ECO:0000256" key="4">
    <source>
        <dbReference type="ARBA" id="ARBA00022544"/>
    </source>
</evidence>
<evidence type="ECO:0000313" key="9">
    <source>
        <dbReference type="EMBL" id="ADG06797.1"/>
    </source>
</evidence>
<keyword evidence="10" id="KW-1185">Reference proteome</keyword>
<dbReference type="GO" id="GO:0016020">
    <property type="term" value="C:membrane"/>
    <property type="evidence" value="ECO:0007669"/>
    <property type="project" value="UniProtKB-SubCell"/>
</dbReference>
<dbReference type="PANTHER" id="PTHR34975">
    <property type="entry name" value="SPORE GERMINATION PROTEIN A2"/>
    <property type="match status" value="1"/>
</dbReference>
<evidence type="ECO:0000313" key="10">
    <source>
        <dbReference type="Proteomes" id="UP000002368"/>
    </source>
</evidence>
<evidence type="ECO:0000256" key="8">
    <source>
        <dbReference type="SAM" id="Phobius"/>
    </source>
</evidence>
<sequence length="359" mass="40264">MHTQQLSRVQFVMLSIWLFLGTGFLTLPFAIGQFTVRDAWIVPFLFIPQGVIVAGVITWFRQTFPGQSLVEGCHTAFGPWWGRIPSLWFLIMTLVVECFVLREVGLFLTTTVLPSTPEYVVNAMFLIPVAYAVYQGVEAVGRLGETITPIGMGITLVISVLSMQYADPSHYHPVLADGWTPILRGSIVVWMYAWLLLFVLQLGEAVPQRLGKDLVIMVLIITSVGLVAEPTICMVLGPSAAYSLYPILEVVRTIRIADFLERLDTFYVMGVVVGIFLQCSFIHYALVTGISQWTGLGHYRPAVWSGAVLAWAGSIFFIRNESMFLEYVMYVGWGYLTFTGIAVPLLAVVVHRWRQRRKV</sequence>
<gene>
    <name evidence="9" type="ordered locus">Btus_2115</name>
</gene>
<evidence type="ECO:0000256" key="5">
    <source>
        <dbReference type="ARBA" id="ARBA00022692"/>
    </source>
</evidence>
<evidence type="ECO:0000256" key="1">
    <source>
        <dbReference type="ARBA" id="ARBA00004141"/>
    </source>
</evidence>
<dbReference type="Pfam" id="PF03845">
    <property type="entry name" value="Spore_permease"/>
    <property type="match status" value="1"/>
</dbReference>
<dbReference type="EMBL" id="CP002017">
    <property type="protein sequence ID" value="ADG06797.1"/>
    <property type="molecule type" value="Genomic_DNA"/>
</dbReference>
<feature type="transmembrane region" description="Helical" evidence="8">
    <location>
        <begin position="330"/>
        <end position="350"/>
    </location>
</feature>
<reference evidence="9 10" key="1">
    <citation type="journal article" date="2011" name="Stand. Genomic Sci.">
        <title>Complete genome sequence of the thermophilic, hydrogen-oxidizing Bacillus tusciae type strain (T2) and reclassification in the new genus, Kyrpidia gen. nov. as Kyrpidia tusciae comb. nov. and emendation of the family Alicyclobacillaceae da Costa and Rainey, 2010.</title>
        <authorList>
            <person name="Klenk H.P."/>
            <person name="Lapidus A."/>
            <person name="Chertkov O."/>
            <person name="Copeland A."/>
            <person name="Del Rio T.G."/>
            <person name="Nolan M."/>
            <person name="Lucas S."/>
            <person name="Chen F."/>
            <person name="Tice H."/>
            <person name="Cheng J.F."/>
            <person name="Han C."/>
            <person name="Bruce D."/>
            <person name="Goodwin L."/>
            <person name="Pitluck S."/>
            <person name="Pati A."/>
            <person name="Ivanova N."/>
            <person name="Mavromatis K."/>
            <person name="Daum C."/>
            <person name="Chen A."/>
            <person name="Palaniappan K."/>
            <person name="Chang Y.J."/>
            <person name="Land M."/>
            <person name="Hauser L."/>
            <person name="Jeffries C.D."/>
            <person name="Detter J.C."/>
            <person name="Rohde M."/>
            <person name="Abt B."/>
            <person name="Pukall R."/>
            <person name="Goker M."/>
            <person name="Bristow J."/>
            <person name="Markowitz V."/>
            <person name="Hugenholtz P."/>
            <person name="Eisen J.A."/>
        </authorList>
    </citation>
    <scope>NUCLEOTIDE SEQUENCE [LARGE SCALE GENOMIC DNA]</scope>
    <source>
        <strain evidence="9 10">DSM 2912</strain>
    </source>
</reference>
<dbReference type="RefSeq" id="WP_013076083.1">
    <property type="nucleotide sequence ID" value="NC_014098.1"/>
</dbReference>
<comment type="subcellular location">
    <subcellularLocation>
        <location evidence="1">Membrane</location>
        <topology evidence="1">Multi-pass membrane protein</topology>
    </subcellularLocation>
</comment>
<feature type="transmembrane region" description="Helical" evidence="8">
    <location>
        <begin position="214"/>
        <end position="245"/>
    </location>
</feature>
<dbReference type="STRING" id="562970.Btus_2115"/>
<feature type="transmembrane region" description="Helical" evidence="8">
    <location>
        <begin position="40"/>
        <end position="60"/>
    </location>
</feature>
<feature type="transmembrane region" description="Helical" evidence="8">
    <location>
        <begin position="87"/>
        <end position="113"/>
    </location>
</feature>
<feature type="transmembrane region" description="Helical" evidence="8">
    <location>
        <begin position="178"/>
        <end position="202"/>
    </location>
</feature>
<keyword evidence="6 8" id="KW-1133">Transmembrane helix</keyword>
<evidence type="ECO:0000256" key="3">
    <source>
        <dbReference type="ARBA" id="ARBA00022448"/>
    </source>
</evidence>
<dbReference type="AlphaFoldDB" id="D5WR67"/>
<dbReference type="InterPro" id="IPR004761">
    <property type="entry name" value="Spore_GerAB"/>
</dbReference>
<feature type="transmembrane region" description="Helical" evidence="8">
    <location>
        <begin position="12"/>
        <end position="34"/>
    </location>
</feature>
<evidence type="ECO:0000256" key="7">
    <source>
        <dbReference type="ARBA" id="ARBA00023136"/>
    </source>
</evidence>
<feature type="transmembrane region" description="Helical" evidence="8">
    <location>
        <begin position="265"/>
        <end position="287"/>
    </location>
</feature>
<feature type="transmembrane region" description="Helical" evidence="8">
    <location>
        <begin position="299"/>
        <end position="318"/>
    </location>
</feature>
<dbReference type="HOGENOM" id="CLU_047547_1_2_9"/>
<evidence type="ECO:0000256" key="6">
    <source>
        <dbReference type="ARBA" id="ARBA00022989"/>
    </source>
</evidence>
<comment type="similarity">
    <text evidence="2">Belongs to the amino acid-polyamine-organocation (APC) superfamily. Spore germination protein (SGP) (TC 2.A.3.9) family.</text>
</comment>
<dbReference type="Proteomes" id="UP000002368">
    <property type="component" value="Chromosome"/>
</dbReference>
<proteinExistence type="inferred from homology"/>
<feature type="transmembrane region" description="Helical" evidence="8">
    <location>
        <begin position="149"/>
        <end position="166"/>
    </location>
</feature>
<dbReference type="PANTHER" id="PTHR34975:SF2">
    <property type="entry name" value="SPORE GERMINATION PROTEIN A2"/>
    <property type="match status" value="1"/>
</dbReference>
<keyword evidence="4" id="KW-0309">Germination</keyword>
<dbReference type="OrthoDB" id="2078716at2"/>
<keyword evidence="5 8" id="KW-0812">Transmembrane</keyword>
<dbReference type="KEGG" id="bts:Btus_2115"/>
<name>D5WR67_KYRT2</name>
<protein>
    <submittedName>
        <fullName evidence="9">Spore germination protein</fullName>
    </submittedName>
</protein>
<keyword evidence="3" id="KW-0813">Transport</keyword>
<dbReference type="GO" id="GO:0009847">
    <property type="term" value="P:spore germination"/>
    <property type="evidence" value="ECO:0007669"/>
    <property type="project" value="InterPro"/>
</dbReference>
<dbReference type="eggNOG" id="COG0531">
    <property type="taxonomic scope" value="Bacteria"/>
</dbReference>